<dbReference type="SUPFAM" id="SSF46934">
    <property type="entry name" value="UBA-like"/>
    <property type="match status" value="1"/>
</dbReference>
<dbReference type="InterPro" id="IPR009060">
    <property type="entry name" value="UBA-like_sf"/>
</dbReference>
<dbReference type="AlphaFoldDB" id="A0A084U4M8"/>
<keyword evidence="6" id="KW-0963">Cytoplasm</keyword>
<dbReference type="GeneID" id="96866269"/>
<keyword evidence="3 6" id="KW-0251">Elongation factor</keyword>
<dbReference type="Gene3D" id="3.30.479.20">
    <property type="entry name" value="Elongation factor Ts, dimerisation domain"/>
    <property type="match status" value="2"/>
</dbReference>
<evidence type="ECO:0000313" key="8">
    <source>
        <dbReference type="EMBL" id="KFB07914.1"/>
    </source>
</evidence>
<feature type="domain" description="Translation elongation factor EFTs/EF1B dimerisation" evidence="7">
    <location>
        <begin position="71"/>
        <end position="278"/>
    </location>
</feature>
<comment type="function">
    <text evidence="5 6">Associates with the EF-Tu.GDP complex and induces the exchange of GDP to GTP. It remains bound to the aminoacyl-tRNA.EF-Tu.GTP complex up to the GTP hydrolysis stage on the ribosome.</text>
</comment>
<keyword evidence="9" id="KW-1185">Reference proteome</keyword>
<name>A0A084U4M8_MALIO</name>
<comment type="caution">
    <text evidence="8">The sequence shown here is derived from an EMBL/GenBank/DDBJ whole genome shotgun (WGS) entry which is preliminary data.</text>
</comment>
<dbReference type="Gene3D" id="1.10.8.10">
    <property type="entry name" value="DNA helicase RuvA subunit, C-terminal domain"/>
    <property type="match status" value="1"/>
</dbReference>
<evidence type="ECO:0000256" key="4">
    <source>
        <dbReference type="ARBA" id="ARBA00022917"/>
    </source>
</evidence>
<dbReference type="NCBIfam" id="TIGR00116">
    <property type="entry name" value="tsf"/>
    <property type="match status" value="1"/>
</dbReference>
<dbReference type="CDD" id="cd14275">
    <property type="entry name" value="UBA_EF-Ts"/>
    <property type="match status" value="1"/>
</dbReference>
<dbReference type="InterPro" id="IPR001816">
    <property type="entry name" value="Transl_elong_EFTs/EF1B"/>
</dbReference>
<sequence>MSSITEKIKELRQRTQAGFMDCQKALKECGEDVEKAIIWLREKGIAKAAKKADAIAAEGLTNAIVKDDLGLVIEVNTQTDFVAKNENFTELFNEIAEAIFKNKKTSKEEVEEMKLPSGNDVKTACVELTAKIGEKIEFRRAELISKTKDQTFGAYQHSNGRISSIVLIDGKVSADVAKDVAMHLTAMNPRFLNKDSVDKNWLETEKKLLLEKSKEEAKSAKKDPKFAEKIVEGRLNKILAENCLEDQPFFKEPSLTIKKYLEQNKGKLVKMVRFELGEGIEKKVVDFASEVAAQMKK</sequence>
<dbReference type="InterPro" id="IPR036402">
    <property type="entry name" value="EF-Ts_dimer_sf"/>
</dbReference>
<evidence type="ECO:0000256" key="1">
    <source>
        <dbReference type="ARBA" id="ARBA00005532"/>
    </source>
</evidence>
<comment type="similarity">
    <text evidence="1 6">Belongs to the EF-Ts family.</text>
</comment>
<keyword evidence="4 6" id="KW-0648">Protein biosynthesis</keyword>
<dbReference type="HAMAP" id="MF_00050">
    <property type="entry name" value="EF_Ts"/>
    <property type="match status" value="1"/>
</dbReference>
<evidence type="ECO:0000256" key="5">
    <source>
        <dbReference type="ARBA" id="ARBA00025453"/>
    </source>
</evidence>
<dbReference type="GO" id="GO:0003746">
    <property type="term" value="F:translation elongation factor activity"/>
    <property type="evidence" value="ECO:0007669"/>
    <property type="project" value="UniProtKB-UniRule"/>
</dbReference>
<dbReference type="InterPro" id="IPR014039">
    <property type="entry name" value="Transl_elong_EFTs/EF1B_dimer"/>
</dbReference>
<dbReference type="EMBL" id="AWQU01000047">
    <property type="protein sequence ID" value="KFB07914.1"/>
    <property type="molecule type" value="Genomic_DNA"/>
</dbReference>
<evidence type="ECO:0000256" key="2">
    <source>
        <dbReference type="ARBA" id="ARBA00016956"/>
    </source>
</evidence>
<evidence type="ECO:0000313" key="9">
    <source>
        <dbReference type="Proteomes" id="UP000028523"/>
    </source>
</evidence>
<dbReference type="FunFam" id="1.10.8.10:FF:000001">
    <property type="entry name" value="Elongation factor Ts"/>
    <property type="match status" value="1"/>
</dbReference>
<dbReference type="Gene3D" id="1.10.286.20">
    <property type="match status" value="1"/>
</dbReference>
<evidence type="ECO:0000256" key="6">
    <source>
        <dbReference type="HAMAP-Rule" id="MF_00050"/>
    </source>
</evidence>
<dbReference type="GO" id="GO:0005737">
    <property type="term" value="C:cytoplasm"/>
    <property type="evidence" value="ECO:0007669"/>
    <property type="project" value="UniProtKB-SubCell"/>
</dbReference>
<dbReference type="Proteomes" id="UP000028523">
    <property type="component" value="Unassembled WGS sequence"/>
</dbReference>
<protein>
    <recommendedName>
        <fullName evidence="2 6">Elongation factor Ts</fullName>
        <shortName evidence="6">EF-Ts</shortName>
    </recommendedName>
</protein>
<dbReference type="RefSeq" id="WP_004024710.1">
    <property type="nucleotide sequence ID" value="NZ_AWQU01000047.1"/>
</dbReference>
<dbReference type="PANTHER" id="PTHR11741">
    <property type="entry name" value="ELONGATION FACTOR TS"/>
    <property type="match status" value="1"/>
</dbReference>
<accession>A0A084U4M8</accession>
<feature type="region of interest" description="Involved in Mg(2+) ion dislocation from EF-Tu" evidence="6">
    <location>
        <begin position="79"/>
        <end position="82"/>
    </location>
</feature>
<proteinExistence type="inferred from homology"/>
<dbReference type="SUPFAM" id="SSF54713">
    <property type="entry name" value="Elongation factor Ts (EF-Ts), dimerisation domain"/>
    <property type="match status" value="2"/>
</dbReference>
<organism evidence="8 9">
    <name type="scientific">Malacoplasma iowae DK-CPA</name>
    <dbReference type="NCBI Taxonomy" id="1394179"/>
    <lineage>
        <taxon>Bacteria</taxon>
        <taxon>Bacillati</taxon>
        <taxon>Mycoplasmatota</taxon>
        <taxon>Mycoplasmoidales</taxon>
        <taxon>Mycoplasmoidaceae</taxon>
        <taxon>Malacoplasma</taxon>
    </lineage>
</organism>
<comment type="subcellular location">
    <subcellularLocation>
        <location evidence="6">Cytoplasm</location>
    </subcellularLocation>
</comment>
<evidence type="ECO:0000256" key="3">
    <source>
        <dbReference type="ARBA" id="ARBA00022768"/>
    </source>
</evidence>
<dbReference type="PANTHER" id="PTHR11741:SF0">
    <property type="entry name" value="ELONGATION FACTOR TS, MITOCHONDRIAL"/>
    <property type="match status" value="1"/>
</dbReference>
<dbReference type="Pfam" id="PF00889">
    <property type="entry name" value="EF_TS"/>
    <property type="match status" value="1"/>
</dbReference>
<evidence type="ECO:0000259" key="7">
    <source>
        <dbReference type="Pfam" id="PF00889"/>
    </source>
</evidence>
<reference evidence="8 9" key="1">
    <citation type="journal article" date="2014" name="PLoS ONE">
        <title>Reduction of Hydrogen Peroxide Accumulation and Toxicity by a Catalase from Mycoplasma iowae.</title>
        <authorList>
            <person name="Pritchard R.E."/>
            <person name="Prassinos A.J."/>
            <person name="Osborne J.D."/>
            <person name="Raviv Z."/>
            <person name="Balish M.F."/>
        </authorList>
    </citation>
    <scope>NUCLEOTIDE SEQUENCE [LARGE SCALE GENOMIC DNA]</scope>
    <source>
        <strain evidence="8 9">DK-CPA</strain>
    </source>
</reference>
<gene>
    <name evidence="6 8" type="primary">tsf</name>
    <name evidence="8" type="ORF">P271_779</name>
</gene>